<name>A0ABQ2EGX5_9DEIO</name>
<evidence type="ECO:0000256" key="1">
    <source>
        <dbReference type="SAM" id="Phobius"/>
    </source>
</evidence>
<evidence type="ECO:0000313" key="2">
    <source>
        <dbReference type="EMBL" id="GGK11345.1"/>
    </source>
</evidence>
<evidence type="ECO:0000313" key="3">
    <source>
        <dbReference type="Proteomes" id="UP000647587"/>
    </source>
</evidence>
<accession>A0ABQ2EGX5</accession>
<proteinExistence type="predicted"/>
<gene>
    <name evidence="2" type="ORF">GCM10008955_00720</name>
</gene>
<dbReference type="Proteomes" id="UP000647587">
    <property type="component" value="Unassembled WGS sequence"/>
</dbReference>
<keyword evidence="3" id="KW-1185">Reference proteome</keyword>
<dbReference type="EMBL" id="BMPP01000001">
    <property type="protein sequence ID" value="GGK11345.1"/>
    <property type="molecule type" value="Genomic_DNA"/>
</dbReference>
<reference evidence="3" key="1">
    <citation type="journal article" date="2019" name="Int. J. Syst. Evol. Microbiol.">
        <title>The Global Catalogue of Microorganisms (GCM) 10K type strain sequencing project: providing services to taxonomists for standard genome sequencing and annotation.</title>
        <authorList>
            <consortium name="The Broad Institute Genomics Platform"/>
            <consortium name="The Broad Institute Genome Sequencing Center for Infectious Disease"/>
            <person name="Wu L."/>
            <person name="Ma J."/>
        </authorList>
    </citation>
    <scope>NUCLEOTIDE SEQUENCE [LARGE SCALE GENOMIC DNA]</scope>
    <source>
        <strain evidence="3">JCM 30331</strain>
    </source>
</reference>
<protein>
    <submittedName>
        <fullName evidence="2">Uncharacterized protein</fullName>
    </submittedName>
</protein>
<keyword evidence="1" id="KW-0812">Transmembrane</keyword>
<organism evidence="2 3">
    <name type="scientific">Deinococcus malanensis</name>
    <dbReference type="NCBI Taxonomy" id="1706855"/>
    <lineage>
        <taxon>Bacteria</taxon>
        <taxon>Thermotogati</taxon>
        <taxon>Deinococcota</taxon>
        <taxon>Deinococci</taxon>
        <taxon>Deinococcales</taxon>
        <taxon>Deinococcaceae</taxon>
        <taxon>Deinococcus</taxon>
    </lineage>
</organism>
<keyword evidence="1" id="KW-1133">Transmembrane helix</keyword>
<comment type="caution">
    <text evidence="2">The sequence shown here is derived from an EMBL/GenBank/DDBJ whole genome shotgun (WGS) entry which is preliminary data.</text>
</comment>
<sequence length="63" mass="6875">MPLLRGAKVRRLVISVLCLHVLWGLQFDPTTASVSGKALAGFLCIVPTLCLTSLFYGRNEVTK</sequence>
<feature type="transmembrane region" description="Helical" evidence="1">
    <location>
        <begin position="37"/>
        <end position="57"/>
    </location>
</feature>
<keyword evidence="1" id="KW-0472">Membrane</keyword>